<comment type="caution">
    <text evidence="1">The sequence shown here is derived from an EMBL/GenBank/DDBJ whole genome shotgun (WGS) entry which is preliminary data.</text>
</comment>
<reference evidence="1" key="2">
    <citation type="submission" date="2021-04" db="EMBL/GenBank/DDBJ databases">
        <authorList>
            <person name="Gilroy R."/>
        </authorList>
    </citation>
    <scope>NUCLEOTIDE SEQUENCE</scope>
    <source>
        <strain evidence="1">ChiHjej9B8-13557</strain>
    </source>
</reference>
<accession>A0A9D2S6D2</accession>
<sequence>MKPISIERSLKNALASSAMEGFPADDAVMQDCLRLLRGETDINALIAQIKMQKREA</sequence>
<organism evidence="1 2">
    <name type="scientific">Candidatus Faecalibacterium faecipullorum</name>
    <dbReference type="NCBI Taxonomy" id="2838578"/>
    <lineage>
        <taxon>Bacteria</taxon>
        <taxon>Bacillati</taxon>
        <taxon>Bacillota</taxon>
        <taxon>Clostridia</taxon>
        <taxon>Eubacteriales</taxon>
        <taxon>Oscillospiraceae</taxon>
        <taxon>Faecalibacterium</taxon>
    </lineage>
</organism>
<dbReference type="Proteomes" id="UP000824211">
    <property type="component" value="Unassembled WGS sequence"/>
</dbReference>
<dbReference type="InterPro" id="IPR043038">
    <property type="entry name" value="VbhA_sf"/>
</dbReference>
<evidence type="ECO:0000313" key="2">
    <source>
        <dbReference type="Proteomes" id="UP000824211"/>
    </source>
</evidence>
<evidence type="ECO:0000313" key="1">
    <source>
        <dbReference type="EMBL" id="HJB58663.1"/>
    </source>
</evidence>
<dbReference type="EMBL" id="DWXX01000054">
    <property type="protein sequence ID" value="HJB58663.1"/>
    <property type="molecule type" value="Genomic_DNA"/>
</dbReference>
<name>A0A9D2S6D2_9FIRM</name>
<gene>
    <name evidence="1" type="ORF">H9771_03215</name>
</gene>
<dbReference type="InterPro" id="IPR033788">
    <property type="entry name" value="VbhA-like"/>
</dbReference>
<dbReference type="Gene3D" id="1.10.8.1050">
    <property type="entry name" value="Antitoxin VbhA-like"/>
    <property type="match status" value="1"/>
</dbReference>
<dbReference type="AlphaFoldDB" id="A0A9D2S6D2"/>
<dbReference type="CDD" id="cd11586">
    <property type="entry name" value="VbhA_like"/>
    <property type="match status" value="1"/>
</dbReference>
<protein>
    <submittedName>
        <fullName evidence="1">Antitoxin VbhA family protein</fullName>
    </submittedName>
</protein>
<reference evidence="1" key="1">
    <citation type="journal article" date="2021" name="PeerJ">
        <title>Extensive microbial diversity within the chicken gut microbiome revealed by metagenomics and culture.</title>
        <authorList>
            <person name="Gilroy R."/>
            <person name="Ravi A."/>
            <person name="Getino M."/>
            <person name="Pursley I."/>
            <person name="Horton D.L."/>
            <person name="Alikhan N.F."/>
            <person name="Baker D."/>
            <person name="Gharbi K."/>
            <person name="Hall N."/>
            <person name="Watson M."/>
            <person name="Adriaenssens E.M."/>
            <person name="Foster-Nyarko E."/>
            <person name="Jarju S."/>
            <person name="Secka A."/>
            <person name="Antonio M."/>
            <person name="Oren A."/>
            <person name="Chaudhuri R.R."/>
            <person name="La Ragione R."/>
            <person name="Hildebrand F."/>
            <person name="Pallen M.J."/>
        </authorList>
    </citation>
    <scope>NUCLEOTIDE SEQUENCE</scope>
    <source>
        <strain evidence="1">ChiHjej9B8-13557</strain>
    </source>
</reference>
<proteinExistence type="predicted"/>